<proteinExistence type="inferred from homology"/>
<dbReference type="InterPro" id="IPR049179">
    <property type="entry name" value="T2SSK_SAM-like_2nd"/>
</dbReference>
<keyword evidence="3" id="KW-0813">Transport</keyword>
<evidence type="ECO:0000313" key="13">
    <source>
        <dbReference type="EMBL" id="MFC5458081.1"/>
    </source>
</evidence>
<evidence type="ECO:0000256" key="9">
    <source>
        <dbReference type="ARBA" id="ARBA00023136"/>
    </source>
</evidence>
<dbReference type="Proteomes" id="UP001596052">
    <property type="component" value="Unassembled WGS sequence"/>
</dbReference>
<dbReference type="InterPro" id="IPR038072">
    <property type="entry name" value="GspK_central_sf"/>
</dbReference>
<keyword evidence="6 10" id="KW-0812">Transmembrane</keyword>
<dbReference type="InterPro" id="IPR005628">
    <property type="entry name" value="GspK"/>
</dbReference>
<sequence>MIVTYVCQFHKQPAAAGSVLLAVLCLTAVLSFLVITTAVMSREHGEMQYARTSRTRARQLAEKGIAVAAHPLIKAGDPLLRSSVAGVEGYEARLSTEERKLNLNALLTPDKLPLLERVFMSWGLTLADAQDIAASFMDWTDADDLKRRPGSAEKVDYDLQGRSGLPLNRPFSNFSEVGLVARADELDAVKPGWRDWFTLRGNGLLDVNTASAEVLSAVSGTTLETAEQVVSARNGPDRLPHTADDVPFRSLESVMSLLGGAAGARADLLPQLTLQGTTRHVESIGMAGDALCGIAVVLDTKEGAPRMIEWSEFPVKGERGP</sequence>
<evidence type="ECO:0000256" key="10">
    <source>
        <dbReference type="SAM" id="Phobius"/>
    </source>
</evidence>
<keyword evidence="14" id="KW-1185">Reference proteome</keyword>
<keyword evidence="9 10" id="KW-0472">Membrane</keyword>
<evidence type="ECO:0000256" key="7">
    <source>
        <dbReference type="ARBA" id="ARBA00022927"/>
    </source>
</evidence>
<evidence type="ECO:0000256" key="3">
    <source>
        <dbReference type="ARBA" id="ARBA00022448"/>
    </source>
</evidence>
<dbReference type="InterPro" id="IPR049031">
    <property type="entry name" value="T2SSK_SAM-like_1st"/>
</dbReference>
<keyword evidence="8 10" id="KW-1133">Transmembrane helix</keyword>
<dbReference type="PANTHER" id="PTHR38831">
    <property type="entry name" value="TYPE II SECRETION SYSTEM PROTEIN K"/>
    <property type="match status" value="1"/>
</dbReference>
<accession>A0ABW0KYF6</accession>
<dbReference type="Pfam" id="PF21687">
    <property type="entry name" value="T2SSK_1st"/>
    <property type="match status" value="1"/>
</dbReference>
<dbReference type="Gene3D" id="1.10.40.60">
    <property type="entry name" value="EpsJ-like"/>
    <property type="match status" value="1"/>
</dbReference>
<comment type="caution">
    <text evidence="13">The sequence shown here is derived from an EMBL/GenBank/DDBJ whole genome shotgun (WGS) entry which is preliminary data.</text>
</comment>
<feature type="transmembrane region" description="Helical" evidence="10">
    <location>
        <begin position="19"/>
        <end position="41"/>
    </location>
</feature>
<evidence type="ECO:0000256" key="5">
    <source>
        <dbReference type="ARBA" id="ARBA00022519"/>
    </source>
</evidence>
<evidence type="ECO:0000256" key="4">
    <source>
        <dbReference type="ARBA" id="ARBA00022475"/>
    </source>
</evidence>
<gene>
    <name evidence="13" type="ORF">ACFQDI_24640</name>
</gene>
<keyword evidence="5" id="KW-0997">Cell inner membrane</keyword>
<comment type="similarity">
    <text evidence="2">Belongs to the GSP K family.</text>
</comment>
<evidence type="ECO:0000259" key="11">
    <source>
        <dbReference type="Pfam" id="PF03934"/>
    </source>
</evidence>
<keyword evidence="4" id="KW-1003">Cell membrane</keyword>
<evidence type="ECO:0000256" key="1">
    <source>
        <dbReference type="ARBA" id="ARBA00004533"/>
    </source>
</evidence>
<reference evidence="14" key="1">
    <citation type="journal article" date="2019" name="Int. J. Syst. Evol. Microbiol.">
        <title>The Global Catalogue of Microorganisms (GCM) 10K type strain sequencing project: providing services to taxonomists for standard genome sequencing and annotation.</title>
        <authorList>
            <consortium name="The Broad Institute Genomics Platform"/>
            <consortium name="The Broad Institute Genome Sequencing Center for Infectious Disease"/>
            <person name="Wu L."/>
            <person name="Ma J."/>
        </authorList>
    </citation>
    <scope>NUCLEOTIDE SEQUENCE [LARGE SCALE GENOMIC DNA]</scope>
    <source>
        <strain evidence="14">CGMCC 4.1469</strain>
    </source>
</reference>
<dbReference type="SUPFAM" id="SSF158544">
    <property type="entry name" value="GspK insert domain-like"/>
    <property type="match status" value="1"/>
</dbReference>
<dbReference type="PANTHER" id="PTHR38831:SF2">
    <property type="entry name" value="TYPE II SECRETION SYSTEM PROTEIN K"/>
    <property type="match status" value="1"/>
</dbReference>
<organism evidence="13 14">
    <name type="scientific">Prosthecobacter fluviatilis</name>
    <dbReference type="NCBI Taxonomy" id="445931"/>
    <lineage>
        <taxon>Bacteria</taxon>
        <taxon>Pseudomonadati</taxon>
        <taxon>Verrucomicrobiota</taxon>
        <taxon>Verrucomicrobiia</taxon>
        <taxon>Verrucomicrobiales</taxon>
        <taxon>Verrucomicrobiaceae</taxon>
        <taxon>Prosthecobacter</taxon>
    </lineage>
</organism>
<evidence type="ECO:0000256" key="6">
    <source>
        <dbReference type="ARBA" id="ARBA00022692"/>
    </source>
</evidence>
<dbReference type="EMBL" id="JBHSMQ010000016">
    <property type="protein sequence ID" value="MFC5458081.1"/>
    <property type="molecule type" value="Genomic_DNA"/>
</dbReference>
<dbReference type="Pfam" id="PF03934">
    <property type="entry name" value="T2SSK"/>
    <property type="match status" value="1"/>
</dbReference>
<name>A0ABW0KYF6_9BACT</name>
<evidence type="ECO:0000313" key="14">
    <source>
        <dbReference type="Proteomes" id="UP001596052"/>
    </source>
</evidence>
<protein>
    <submittedName>
        <fullName evidence="13">General secretion pathway protein GspK</fullName>
    </submittedName>
</protein>
<feature type="domain" description="T2SS protein K second SAM-like" evidence="11">
    <location>
        <begin position="205"/>
        <end position="266"/>
    </location>
</feature>
<feature type="domain" description="T2SS protein K first SAM-like" evidence="12">
    <location>
        <begin position="100"/>
        <end position="184"/>
    </location>
</feature>
<evidence type="ECO:0000256" key="2">
    <source>
        <dbReference type="ARBA" id="ARBA00007246"/>
    </source>
</evidence>
<keyword evidence="7" id="KW-0653">Protein transport</keyword>
<evidence type="ECO:0000256" key="8">
    <source>
        <dbReference type="ARBA" id="ARBA00022989"/>
    </source>
</evidence>
<evidence type="ECO:0000259" key="12">
    <source>
        <dbReference type="Pfam" id="PF21687"/>
    </source>
</evidence>
<comment type="subcellular location">
    <subcellularLocation>
        <location evidence="1">Cell inner membrane</location>
    </subcellularLocation>
</comment>